<reference evidence="2 3" key="1">
    <citation type="journal article" date="2015" name="Proc. Natl. Acad. Sci. U.S.A.">
        <title>The resurrection genome of Boea hygrometrica: A blueprint for survival of dehydration.</title>
        <authorList>
            <person name="Xiao L."/>
            <person name="Yang G."/>
            <person name="Zhang L."/>
            <person name="Yang X."/>
            <person name="Zhao S."/>
            <person name="Ji Z."/>
            <person name="Zhou Q."/>
            <person name="Hu M."/>
            <person name="Wang Y."/>
            <person name="Chen M."/>
            <person name="Xu Y."/>
            <person name="Jin H."/>
            <person name="Xiao X."/>
            <person name="Hu G."/>
            <person name="Bao F."/>
            <person name="Hu Y."/>
            <person name="Wan P."/>
            <person name="Li L."/>
            <person name="Deng X."/>
            <person name="Kuang T."/>
            <person name="Xiang C."/>
            <person name="Zhu J.K."/>
            <person name="Oliver M.J."/>
            <person name="He Y."/>
        </authorList>
    </citation>
    <scope>NUCLEOTIDE SEQUENCE [LARGE SCALE GENOMIC DNA]</scope>
    <source>
        <strain evidence="3">cv. XS01</strain>
    </source>
</reference>
<dbReference type="InterPro" id="IPR003676">
    <property type="entry name" value="SAUR_fam"/>
</dbReference>
<evidence type="ECO:0000313" key="2">
    <source>
        <dbReference type="EMBL" id="KZV33136.1"/>
    </source>
</evidence>
<keyword evidence="3" id="KW-1185">Reference proteome</keyword>
<comment type="similarity">
    <text evidence="1">Belongs to the ARG7 family.</text>
</comment>
<dbReference type="Pfam" id="PF02519">
    <property type="entry name" value="Auxin_inducible"/>
    <property type="match status" value="1"/>
</dbReference>
<organism evidence="2 3">
    <name type="scientific">Dorcoceras hygrometricum</name>
    <dbReference type="NCBI Taxonomy" id="472368"/>
    <lineage>
        <taxon>Eukaryota</taxon>
        <taxon>Viridiplantae</taxon>
        <taxon>Streptophyta</taxon>
        <taxon>Embryophyta</taxon>
        <taxon>Tracheophyta</taxon>
        <taxon>Spermatophyta</taxon>
        <taxon>Magnoliopsida</taxon>
        <taxon>eudicotyledons</taxon>
        <taxon>Gunneridae</taxon>
        <taxon>Pentapetalae</taxon>
        <taxon>asterids</taxon>
        <taxon>lamiids</taxon>
        <taxon>Lamiales</taxon>
        <taxon>Gesneriaceae</taxon>
        <taxon>Didymocarpoideae</taxon>
        <taxon>Trichosporeae</taxon>
        <taxon>Loxocarpinae</taxon>
        <taxon>Dorcoceras</taxon>
    </lineage>
</organism>
<evidence type="ECO:0000313" key="3">
    <source>
        <dbReference type="Proteomes" id="UP000250235"/>
    </source>
</evidence>
<dbReference type="AlphaFoldDB" id="A0A2Z7BME4"/>
<accession>A0A2Z7BME4</accession>
<dbReference type="GO" id="GO:0009733">
    <property type="term" value="P:response to auxin"/>
    <property type="evidence" value="ECO:0007669"/>
    <property type="project" value="InterPro"/>
</dbReference>
<dbReference type="PANTHER" id="PTHR31929">
    <property type="entry name" value="SAUR-LIKE AUXIN-RESPONSIVE PROTEIN FAMILY-RELATED"/>
    <property type="match status" value="1"/>
</dbReference>
<proteinExistence type="inferred from homology"/>
<protein>
    <recommendedName>
        <fullName evidence="4">Auxin-induced protein 15A-like</fullName>
    </recommendedName>
</protein>
<sequence length="97" mass="11193">MVIRKPNKAVVKQILQRWSKNDKRLPPSDVPKGHFAVYVGDNRKRYVVPISYLSNPEFQMLLQSAEEEFGFDQQMGLTVPCQEKVFQSLLSALSCRH</sequence>
<name>A0A2Z7BME4_9LAMI</name>
<evidence type="ECO:0000256" key="1">
    <source>
        <dbReference type="ARBA" id="ARBA00006974"/>
    </source>
</evidence>
<gene>
    <name evidence="2" type="ORF">F511_18152</name>
</gene>
<dbReference type="EMBL" id="KV006333">
    <property type="protein sequence ID" value="KZV33136.1"/>
    <property type="molecule type" value="Genomic_DNA"/>
</dbReference>
<dbReference type="OrthoDB" id="1848283at2759"/>
<dbReference type="Proteomes" id="UP000250235">
    <property type="component" value="Unassembled WGS sequence"/>
</dbReference>
<evidence type="ECO:0008006" key="4">
    <source>
        <dbReference type="Google" id="ProtNLM"/>
    </source>
</evidence>